<dbReference type="InterPro" id="IPR037401">
    <property type="entry name" value="SnoaL-like"/>
</dbReference>
<accession>A0A8K0RAJ4</accession>
<gene>
    <name evidence="3" type="ORF">FB567DRAFT_519934</name>
</gene>
<keyword evidence="4" id="KW-1185">Reference proteome</keyword>
<feature type="domain" description="SnoaL-like" evidence="2">
    <location>
        <begin position="32"/>
        <end position="152"/>
    </location>
</feature>
<name>A0A8K0RAJ4_9PLEO</name>
<sequence length="168" mass="18344">MLAIARSIIFAFLLCFPFVVSHEAPGSADRALAVRNVLAKYAIEIDNQNLSALGDIFTEDVVANYTGQDGKVLLNGIPAIQDFLRTSLANVNHQHALTTQHIEDQKNGARVTTYFTATFFGTGNKTGSVSSWGKYTDELAPQASGNWKIISRDQTFMGPWVGDLTIFS</sequence>
<dbReference type="OrthoDB" id="2148716at2759"/>
<evidence type="ECO:0000313" key="3">
    <source>
        <dbReference type="EMBL" id="KAH7090472.1"/>
    </source>
</evidence>
<evidence type="ECO:0000259" key="2">
    <source>
        <dbReference type="Pfam" id="PF13577"/>
    </source>
</evidence>
<dbReference type="AlphaFoldDB" id="A0A8K0RAJ4"/>
<proteinExistence type="predicted"/>
<evidence type="ECO:0000313" key="4">
    <source>
        <dbReference type="Proteomes" id="UP000813461"/>
    </source>
</evidence>
<dbReference type="Pfam" id="PF13577">
    <property type="entry name" value="SnoaL_4"/>
    <property type="match status" value="1"/>
</dbReference>
<dbReference type="EMBL" id="JAGMVJ010000005">
    <property type="protein sequence ID" value="KAH7090472.1"/>
    <property type="molecule type" value="Genomic_DNA"/>
</dbReference>
<dbReference type="Proteomes" id="UP000813461">
    <property type="component" value="Unassembled WGS sequence"/>
</dbReference>
<dbReference type="Gene3D" id="3.10.450.50">
    <property type="match status" value="1"/>
</dbReference>
<comment type="caution">
    <text evidence="3">The sequence shown here is derived from an EMBL/GenBank/DDBJ whole genome shotgun (WGS) entry which is preliminary data.</text>
</comment>
<protein>
    <recommendedName>
        <fullName evidence="2">SnoaL-like domain-containing protein</fullName>
    </recommendedName>
</protein>
<dbReference type="SUPFAM" id="SSF54427">
    <property type="entry name" value="NTF2-like"/>
    <property type="match status" value="1"/>
</dbReference>
<feature type="chain" id="PRO_5035432962" description="SnoaL-like domain-containing protein" evidence="1">
    <location>
        <begin position="22"/>
        <end position="168"/>
    </location>
</feature>
<dbReference type="InterPro" id="IPR032710">
    <property type="entry name" value="NTF2-like_dom_sf"/>
</dbReference>
<dbReference type="CDD" id="cd00531">
    <property type="entry name" value="NTF2_like"/>
    <property type="match status" value="1"/>
</dbReference>
<feature type="signal peptide" evidence="1">
    <location>
        <begin position="1"/>
        <end position="21"/>
    </location>
</feature>
<evidence type="ECO:0000256" key="1">
    <source>
        <dbReference type="SAM" id="SignalP"/>
    </source>
</evidence>
<keyword evidence="1" id="KW-0732">Signal</keyword>
<reference evidence="3" key="1">
    <citation type="journal article" date="2021" name="Nat. Commun.">
        <title>Genetic determinants of endophytism in the Arabidopsis root mycobiome.</title>
        <authorList>
            <person name="Mesny F."/>
            <person name="Miyauchi S."/>
            <person name="Thiergart T."/>
            <person name="Pickel B."/>
            <person name="Atanasova L."/>
            <person name="Karlsson M."/>
            <person name="Huettel B."/>
            <person name="Barry K.W."/>
            <person name="Haridas S."/>
            <person name="Chen C."/>
            <person name="Bauer D."/>
            <person name="Andreopoulos W."/>
            <person name="Pangilinan J."/>
            <person name="LaButti K."/>
            <person name="Riley R."/>
            <person name="Lipzen A."/>
            <person name="Clum A."/>
            <person name="Drula E."/>
            <person name="Henrissat B."/>
            <person name="Kohler A."/>
            <person name="Grigoriev I.V."/>
            <person name="Martin F.M."/>
            <person name="Hacquard S."/>
        </authorList>
    </citation>
    <scope>NUCLEOTIDE SEQUENCE</scope>
    <source>
        <strain evidence="3">MPI-SDFR-AT-0120</strain>
    </source>
</reference>
<organism evidence="3 4">
    <name type="scientific">Paraphoma chrysanthemicola</name>
    <dbReference type="NCBI Taxonomy" id="798071"/>
    <lineage>
        <taxon>Eukaryota</taxon>
        <taxon>Fungi</taxon>
        <taxon>Dikarya</taxon>
        <taxon>Ascomycota</taxon>
        <taxon>Pezizomycotina</taxon>
        <taxon>Dothideomycetes</taxon>
        <taxon>Pleosporomycetidae</taxon>
        <taxon>Pleosporales</taxon>
        <taxon>Pleosporineae</taxon>
        <taxon>Phaeosphaeriaceae</taxon>
        <taxon>Paraphoma</taxon>
    </lineage>
</organism>